<accession>A0A9D1RB05</accession>
<dbReference type="Proteomes" id="UP000824205">
    <property type="component" value="Unassembled WGS sequence"/>
</dbReference>
<organism evidence="1 2">
    <name type="scientific">Candidatus Eubacterium faecipullorum</name>
    <dbReference type="NCBI Taxonomy" id="2838571"/>
    <lineage>
        <taxon>Bacteria</taxon>
        <taxon>Bacillati</taxon>
        <taxon>Bacillota</taxon>
        <taxon>Clostridia</taxon>
        <taxon>Eubacteriales</taxon>
        <taxon>Eubacteriaceae</taxon>
        <taxon>Eubacterium</taxon>
    </lineage>
</organism>
<gene>
    <name evidence="1" type="ORF">IAA48_00800</name>
</gene>
<evidence type="ECO:0008006" key="3">
    <source>
        <dbReference type="Google" id="ProtNLM"/>
    </source>
</evidence>
<dbReference type="EMBL" id="DXGE01000004">
    <property type="protein sequence ID" value="HIW85011.1"/>
    <property type="molecule type" value="Genomic_DNA"/>
</dbReference>
<dbReference type="AlphaFoldDB" id="A0A9D1RB05"/>
<protein>
    <recommendedName>
        <fullName evidence="3">SCP2 domain-containing protein</fullName>
    </recommendedName>
</protein>
<reference evidence="1" key="2">
    <citation type="submission" date="2021-04" db="EMBL/GenBank/DDBJ databases">
        <authorList>
            <person name="Gilroy R."/>
        </authorList>
    </citation>
    <scope>NUCLEOTIDE SEQUENCE</scope>
    <source>
        <strain evidence="1">421</strain>
    </source>
</reference>
<sequence length="254" mass="27435">MTEAKAMAYVNMYGVLATLENLCEIDDEAKAVLAGLKSPVSLCFDVANGPCGTFHFTKSGCKFREGSAGCTCKMNFASPEKFNALISDSKPGVPVKGVVQVLSFLLGPFTKLTDRLTKLLMPSDEDMKDKAFFEESTILTFYTIAGAISALANSDSISMFTAKSTVDGVVSMGIKDKCYAAIQVKNHHFTTIKEKPKNPRAVMEFADIELAHGLFNGTASTIAELCEGNIYMAGMISMVDNLNRILDRVAVYLG</sequence>
<name>A0A9D1RB05_9FIRM</name>
<reference evidence="1" key="1">
    <citation type="journal article" date="2021" name="PeerJ">
        <title>Extensive microbial diversity within the chicken gut microbiome revealed by metagenomics and culture.</title>
        <authorList>
            <person name="Gilroy R."/>
            <person name="Ravi A."/>
            <person name="Getino M."/>
            <person name="Pursley I."/>
            <person name="Horton D.L."/>
            <person name="Alikhan N.F."/>
            <person name="Baker D."/>
            <person name="Gharbi K."/>
            <person name="Hall N."/>
            <person name="Watson M."/>
            <person name="Adriaenssens E.M."/>
            <person name="Foster-Nyarko E."/>
            <person name="Jarju S."/>
            <person name="Secka A."/>
            <person name="Antonio M."/>
            <person name="Oren A."/>
            <person name="Chaudhuri R.R."/>
            <person name="La Ragione R."/>
            <person name="Hildebrand F."/>
            <person name="Pallen M.J."/>
        </authorList>
    </citation>
    <scope>NUCLEOTIDE SEQUENCE</scope>
    <source>
        <strain evidence="1">421</strain>
    </source>
</reference>
<comment type="caution">
    <text evidence="1">The sequence shown here is derived from an EMBL/GenBank/DDBJ whole genome shotgun (WGS) entry which is preliminary data.</text>
</comment>
<proteinExistence type="predicted"/>
<evidence type="ECO:0000313" key="1">
    <source>
        <dbReference type="EMBL" id="HIW85011.1"/>
    </source>
</evidence>
<evidence type="ECO:0000313" key="2">
    <source>
        <dbReference type="Proteomes" id="UP000824205"/>
    </source>
</evidence>